<evidence type="ECO:0000259" key="3">
    <source>
        <dbReference type="Pfam" id="PF00487"/>
    </source>
</evidence>
<dbReference type="PANTHER" id="PTHR19353">
    <property type="entry name" value="FATTY ACID DESATURASE 2"/>
    <property type="match status" value="1"/>
</dbReference>
<feature type="domain" description="Fatty acid desaturase" evidence="3">
    <location>
        <begin position="74"/>
        <end position="333"/>
    </location>
</feature>
<protein>
    <submittedName>
        <fullName evidence="4">Fatty acid desaturase family protein</fullName>
    </submittedName>
</protein>
<evidence type="ECO:0000313" key="4">
    <source>
        <dbReference type="EMBL" id="MFD1720617.1"/>
    </source>
</evidence>
<feature type="transmembrane region" description="Helical" evidence="2">
    <location>
        <begin position="78"/>
        <end position="100"/>
    </location>
</feature>
<dbReference type="CDD" id="cd03506">
    <property type="entry name" value="Delta6-FADS-like"/>
    <property type="match status" value="1"/>
</dbReference>
<evidence type="ECO:0000256" key="1">
    <source>
        <dbReference type="SAM" id="MobiDB-lite"/>
    </source>
</evidence>
<feature type="region of interest" description="Disordered" evidence="1">
    <location>
        <begin position="1"/>
        <end position="23"/>
    </location>
</feature>
<reference evidence="5" key="1">
    <citation type="journal article" date="2019" name="Int. J. Syst. Evol. Microbiol.">
        <title>The Global Catalogue of Microorganisms (GCM) 10K type strain sequencing project: providing services to taxonomists for standard genome sequencing and annotation.</title>
        <authorList>
            <consortium name="The Broad Institute Genomics Platform"/>
            <consortium name="The Broad Institute Genome Sequencing Center for Infectious Disease"/>
            <person name="Wu L."/>
            <person name="Ma J."/>
        </authorList>
    </citation>
    <scope>NUCLEOTIDE SEQUENCE [LARGE SCALE GENOMIC DNA]</scope>
    <source>
        <strain evidence="5">CGMCC 1.12471</strain>
    </source>
</reference>
<feature type="transmembrane region" description="Helical" evidence="2">
    <location>
        <begin position="235"/>
        <end position="254"/>
    </location>
</feature>
<feature type="transmembrane region" description="Helical" evidence="2">
    <location>
        <begin position="50"/>
        <end position="72"/>
    </location>
</feature>
<gene>
    <name evidence="4" type="ORF">ACFSBI_03575</name>
</gene>
<accession>A0ABW4LBE5</accession>
<proteinExistence type="predicted"/>
<comment type="caution">
    <text evidence="4">The sequence shown here is derived from an EMBL/GenBank/DDBJ whole genome shotgun (WGS) entry which is preliminary data.</text>
</comment>
<name>A0ABW4LBE5_9MICO</name>
<dbReference type="InterPro" id="IPR012171">
    <property type="entry name" value="Fatty_acid_desaturase"/>
</dbReference>
<keyword evidence="2" id="KW-0812">Transmembrane</keyword>
<dbReference type="Pfam" id="PF00487">
    <property type="entry name" value="FA_desaturase"/>
    <property type="match status" value="1"/>
</dbReference>
<dbReference type="InterPro" id="IPR005804">
    <property type="entry name" value="FA_desaturase_dom"/>
</dbReference>
<feature type="compositionally biased region" description="Low complexity" evidence="1">
    <location>
        <begin position="1"/>
        <end position="11"/>
    </location>
</feature>
<keyword evidence="2" id="KW-1133">Transmembrane helix</keyword>
<evidence type="ECO:0000256" key="2">
    <source>
        <dbReference type="SAM" id="Phobius"/>
    </source>
</evidence>
<keyword evidence="5" id="KW-1185">Reference proteome</keyword>
<dbReference type="PIRSF" id="PIRSF015921">
    <property type="entry name" value="FA_sphinglp_des"/>
    <property type="match status" value="1"/>
</dbReference>
<dbReference type="Proteomes" id="UP001597347">
    <property type="component" value="Unassembled WGS sequence"/>
</dbReference>
<evidence type="ECO:0000313" key="5">
    <source>
        <dbReference type="Proteomes" id="UP001597347"/>
    </source>
</evidence>
<dbReference type="PANTHER" id="PTHR19353:SF19">
    <property type="entry name" value="DELTA(5) FATTY ACID DESATURASE C-RELATED"/>
    <property type="match status" value="1"/>
</dbReference>
<dbReference type="RefSeq" id="WP_377932102.1">
    <property type="nucleotide sequence ID" value="NZ_JBHUEA010000003.1"/>
</dbReference>
<dbReference type="EMBL" id="JBHUEA010000003">
    <property type="protein sequence ID" value="MFD1720617.1"/>
    <property type="molecule type" value="Genomic_DNA"/>
</dbReference>
<sequence>MSTTAPPAVRTTRPRRVAPGGAQAAHASEYAELSRRIKAAGLLERRYGPYLVRSLLIVLALGAGIAAVVLLGHSWWQLAVAVWFGAVFAQAGFLAHDGAHRQVFASGRANEWFSRVVANLVVGLGYGWWMHKHTRHHGNPNTLGKDTDMDPNLIVFTPEDAASRRGPAAFLMRHQGWFFLPAMTLTGLDLHAKTLRMVLGRGEVKQRPAEIAFLAVRLIGFPLLLVLAAGPVIGLSALVVQLLAFGFLMGGAFAPNHIGMPLIDHAQRVDYLRRQVLTSRNINGGRLVDIAMGGLNHQIEHHLFPSMPSANLRRGRAMIRDYCAEIGVPYLERTLPVAMRDVIRSVHRVGIRHADPFDCPAAAALRLA</sequence>
<organism evidence="4 5">
    <name type="scientific">Amnibacterium endophyticum</name>
    <dbReference type="NCBI Taxonomy" id="2109337"/>
    <lineage>
        <taxon>Bacteria</taxon>
        <taxon>Bacillati</taxon>
        <taxon>Actinomycetota</taxon>
        <taxon>Actinomycetes</taxon>
        <taxon>Micrococcales</taxon>
        <taxon>Microbacteriaceae</taxon>
        <taxon>Amnibacterium</taxon>
    </lineage>
</organism>
<keyword evidence="2" id="KW-0472">Membrane</keyword>
<feature type="transmembrane region" description="Helical" evidence="2">
    <location>
        <begin position="211"/>
        <end position="229"/>
    </location>
</feature>